<name>A0A087TJK3_STEMI</name>
<sequence length="57" mass="5916">MPHLTLSSSGSQLSPLSMRIKSEPCTSPGHRPPSVHGNISPCQSLTHSASPSPDPPT</sequence>
<feature type="compositionally biased region" description="Polar residues" evidence="1">
    <location>
        <begin position="40"/>
        <end position="51"/>
    </location>
</feature>
<feature type="non-terminal residue" evidence="2">
    <location>
        <position position="57"/>
    </location>
</feature>
<feature type="region of interest" description="Disordered" evidence="1">
    <location>
        <begin position="1"/>
        <end position="57"/>
    </location>
</feature>
<dbReference type="Proteomes" id="UP000054359">
    <property type="component" value="Unassembled WGS sequence"/>
</dbReference>
<keyword evidence="3" id="KW-1185">Reference proteome</keyword>
<evidence type="ECO:0000256" key="1">
    <source>
        <dbReference type="SAM" id="MobiDB-lite"/>
    </source>
</evidence>
<gene>
    <name evidence="2" type="ORF">X975_02818</name>
</gene>
<feature type="compositionally biased region" description="Low complexity" evidence="1">
    <location>
        <begin position="1"/>
        <end position="17"/>
    </location>
</feature>
<evidence type="ECO:0000313" key="3">
    <source>
        <dbReference type="Proteomes" id="UP000054359"/>
    </source>
</evidence>
<protein>
    <submittedName>
        <fullName evidence="2">Uncharacterized protein</fullName>
    </submittedName>
</protein>
<reference evidence="2 3" key="1">
    <citation type="submission" date="2013-11" db="EMBL/GenBank/DDBJ databases">
        <title>Genome sequencing of Stegodyphus mimosarum.</title>
        <authorList>
            <person name="Bechsgaard J."/>
        </authorList>
    </citation>
    <scope>NUCLEOTIDE SEQUENCE [LARGE SCALE GENOMIC DNA]</scope>
</reference>
<organism evidence="2 3">
    <name type="scientific">Stegodyphus mimosarum</name>
    <name type="common">African social velvet spider</name>
    <dbReference type="NCBI Taxonomy" id="407821"/>
    <lineage>
        <taxon>Eukaryota</taxon>
        <taxon>Metazoa</taxon>
        <taxon>Ecdysozoa</taxon>
        <taxon>Arthropoda</taxon>
        <taxon>Chelicerata</taxon>
        <taxon>Arachnida</taxon>
        <taxon>Araneae</taxon>
        <taxon>Araneomorphae</taxon>
        <taxon>Entelegynae</taxon>
        <taxon>Eresoidea</taxon>
        <taxon>Eresidae</taxon>
        <taxon>Stegodyphus</taxon>
    </lineage>
</organism>
<evidence type="ECO:0000313" key="2">
    <source>
        <dbReference type="EMBL" id="KFM65292.1"/>
    </source>
</evidence>
<proteinExistence type="predicted"/>
<dbReference type="EMBL" id="KK115505">
    <property type="protein sequence ID" value="KFM65292.1"/>
    <property type="molecule type" value="Genomic_DNA"/>
</dbReference>
<accession>A0A087TJK3</accession>
<dbReference type="AlphaFoldDB" id="A0A087TJK3"/>